<organism evidence="1 2">
    <name type="scientific">Panicum virgatum</name>
    <name type="common">Blackwell switchgrass</name>
    <dbReference type="NCBI Taxonomy" id="38727"/>
    <lineage>
        <taxon>Eukaryota</taxon>
        <taxon>Viridiplantae</taxon>
        <taxon>Streptophyta</taxon>
        <taxon>Embryophyta</taxon>
        <taxon>Tracheophyta</taxon>
        <taxon>Spermatophyta</taxon>
        <taxon>Magnoliopsida</taxon>
        <taxon>Liliopsida</taxon>
        <taxon>Poales</taxon>
        <taxon>Poaceae</taxon>
        <taxon>PACMAD clade</taxon>
        <taxon>Panicoideae</taxon>
        <taxon>Panicodae</taxon>
        <taxon>Paniceae</taxon>
        <taxon>Panicinae</taxon>
        <taxon>Panicum</taxon>
        <taxon>Panicum sect. Hiantes</taxon>
    </lineage>
</organism>
<proteinExistence type="predicted"/>
<dbReference type="Proteomes" id="UP000823388">
    <property type="component" value="Chromosome 2K"/>
</dbReference>
<sequence>ILRRRKFLEQGYNCAPCHEGVEETFEQLFFNCPTAACRWFSLGIVWRCDKYIRSYTLLIKKDFMQPFFMEIFLIGAWCLWNERNDYIFNNKLTPKPCLLEAGFKAEVIKHLIRIKQSLHHSIICWLEAL</sequence>
<evidence type="ECO:0000313" key="2">
    <source>
        <dbReference type="Proteomes" id="UP000823388"/>
    </source>
</evidence>
<keyword evidence="2" id="KW-1185">Reference proteome</keyword>
<reference evidence="1" key="1">
    <citation type="submission" date="2020-05" db="EMBL/GenBank/DDBJ databases">
        <title>WGS assembly of Panicum virgatum.</title>
        <authorList>
            <person name="Lovell J.T."/>
            <person name="Jenkins J."/>
            <person name="Shu S."/>
            <person name="Juenger T.E."/>
            <person name="Schmutz J."/>
        </authorList>
    </citation>
    <scope>NUCLEOTIDE SEQUENCE</scope>
    <source>
        <strain evidence="1">AP13</strain>
    </source>
</reference>
<protein>
    <recommendedName>
        <fullName evidence="3">Reverse transcriptase zinc-binding domain-containing protein</fullName>
    </recommendedName>
</protein>
<evidence type="ECO:0000313" key="1">
    <source>
        <dbReference type="EMBL" id="KAG2641278.1"/>
    </source>
</evidence>
<evidence type="ECO:0008006" key="3">
    <source>
        <dbReference type="Google" id="ProtNLM"/>
    </source>
</evidence>
<feature type="non-terminal residue" evidence="1">
    <location>
        <position position="1"/>
    </location>
</feature>
<gene>
    <name evidence="1" type="ORF">PVAP13_2KG168258</name>
</gene>
<dbReference type="AlphaFoldDB" id="A0A8T0W1K2"/>
<accession>A0A8T0W1K2</accession>
<comment type="caution">
    <text evidence="1">The sequence shown here is derived from an EMBL/GenBank/DDBJ whole genome shotgun (WGS) entry which is preliminary data.</text>
</comment>
<name>A0A8T0W1K2_PANVG</name>
<dbReference type="EMBL" id="CM029039">
    <property type="protein sequence ID" value="KAG2641278.1"/>
    <property type="molecule type" value="Genomic_DNA"/>
</dbReference>